<dbReference type="PANTHER" id="PTHR38450:SF1">
    <property type="entry name" value="STAGE V SPORULATION PROTEIN AC"/>
    <property type="match status" value="1"/>
</dbReference>
<keyword evidence="1" id="KW-1133">Transmembrane helix</keyword>
<dbReference type="Pfam" id="PF03862">
    <property type="entry name" value="SpoVAC_SpoVAEB"/>
    <property type="match status" value="1"/>
</dbReference>
<gene>
    <name evidence="2" type="ORF">IAD04_05475</name>
</gene>
<reference evidence="2" key="2">
    <citation type="journal article" date="2021" name="PeerJ">
        <title>Extensive microbial diversity within the chicken gut microbiome revealed by metagenomics and culture.</title>
        <authorList>
            <person name="Gilroy R."/>
            <person name="Ravi A."/>
            <person name="Getino M."/>
            <person name="Pursley I."/>
            <person name="Horton D.L."/>
            <person name="Alikhan N.F."/>
            <person name="Baker D."/>
            <person name="Gharbi K."/>
            <person name="Hall N."/>
            <person name="Watson M."/>
            <person name="Adriaenssens E.M."/>
            <person name="Foster-Nyarko E."/>
            <person name="Jarju S."/>
            <person name="Secka A."/>
            <person name="Antonio M."/>
            <person name="Oren A."/>
            <person name="Chaudhuri R.R."/>
            <person name="La Ragione R."/>
            <person name="Hildebrand F."/>
            <person name="Pallen M.J."/>
        </authorList>
    </citation>
    <scope>NUCLEOTIDE SEQUENCE</scope>
    <source>
        <strain evidence="2">14508</strain>
    </source>
</reference>
<feature type="transmembrane region" description="Helical" evidence="1">
    <location>
        <begin position="85"/>
        <end position="105"/>
    </location>
</feature>
<keyword evidence="1" id="KW-0472">Membrane</keyword>
<reference evidence="2" key="1">
    <citation type="submission" date="2020-10" db="EMBL/GenBank/DDBJ databases">
        <authorList>
            <person name="Gilroy R."/>
        </authorList>
    </citation>
    <scope>NUCLEOTIDE SEQUENCE</scope>
    <source>
        <strain evidence="2">14508</strain>
    </source>
</reference>
<proteinExistence type="predicted"/>
<dbReference type="EMBL" id="DVKI01000172">
    <property type="protein sequence ID" value="HIT17803.1"/>
    <property type="molecule type" value="Genomic_DNA"/>
</dbReference>
<keyword evidence="1" id="KW-0812">Transmembrane</keyword>
<accession>A0A9D1GAD6</accession>
<dbReference type="AlphaFoldDB" id="A0A9D1GAD6"/>
<feature type="transmembrane region" description="Helical" evidence="1">
    <location>
        <begin position="25"/>
        <end position="46"/>
    </location>
</feature>
<evidence type="ECO:0000313" key="2">
    <source>
        <dbReference type="EMBL" id="HIT17803.1"/>
    </source>
</evidence>
<feature type="transmembrane region" description="Helical" evidence="1">
    <location>
        <begin position="58"/>
        <end position="78"/>
    </location>
</feature>
<sequence>MILKNQEIQQAVKDNGKKKKKGMHIINAFLVGGSFGLIGQGFYELYHRVCKLSQQQSMLLVSLTLVFIGVLFTSFCVFDNLAKHGGAGSFIPIVGFANAMSSSAIEGKSEGPIFGVGGKIFSLVGSVFAYGIVATYICGILYYIWKVIL</sequence>
<feature type="transmembrane region" description="Helical" evidence="1">
    <location>
        <begin position="120"/>
        <end position="145"/>
    </location>
</feature>
<organism evidence="2 3">
    <name type="scientific">Candidatus Caccosoma faecigallinarum</name>
    <dbReference type="NCBI Taxonomy" id="2840720"/>
    <lineage>
        <taxon>Bacteria</taxon>
        <taxon>Bacillati</taxon>
        <taxon>Bacillota</taxon>
        <taxon>Bacillota incertae sedis</taxon>
        <taxon>Candidatus Caccosoma</taxon>
    </lineage>
</organism>
<dbReference type="Proteomes" id="UP000886893">
    <property type="component" value="Unassembled WGS sequence"/>
</dbReference>
<evidence type="ECO:0000256" key="1">
    <source>
        <dbReference type="SAM" id="Phobius"/>
    </source>
</evidence>
<dbReference type="InterPro" id="IPR005562">
    <property type="entry name" value="SpoVA"/>
</dbReference>
<protein>
    <submittedName>
        <fullName evidence="2">SpoVA/SpoVAEb family sporulation membrane protein</fullName>
    </submittedName>
</protein>
<name>A0A9D1GAD6_9FIRM</name>
<comment type="caution">
    <text evidence="2">The sequence shown here is derived from an EMBL/GenBank/DDBJ whole genome shotgun (WGS) entry which is preliminary data.</text>
</comment>
<dbReference type="PANTHER" id="PTHR38450">
    <property type="entry name" value="STAGE V SPORULATION PROTEIN AC-RELATED"/>
    <property type="match status" value="1"/>
</dbReference>
<evidence type="ECO:0000313" key="3">
    <source>
        <dbReference type="Proteomes" id="UP000886893"/>
    </source>
</evidence>